<sequence length="105" mass="11236">MEPLRVVVTRSNSGCTQRSLRSSGSSVIHTLIHLRGEGSGSLALSPEQVGRGCVGGGEHPVSAGEQKHLEEAEDKARLRRCDWLIVIRTSESQASEWQSLVGGSV</sequence>
<name>A0A9N7VHK2_PLEPL</name>
<reference evidence="1" key="1">
    <citation type="submission" date="2020-03" db="EMBL/GenBank/DDBJ databases">
        <authorList>
            <person name="Weist P."/>
        </authorList>
    </citation>
    <scope>NUCLEOTIDE SEQUENCE</scope>
</reference>
<dbReference type="Proteomes" id="UP001153269">
    <property type="component" value="Unassembled WGS sequence"/>
</dbReference>
<evidence type="ECO:0000313" key="1">
    <source>
        <dbReference type="EMBL" id="CAB1449532.1"/>
    </source>
</evidence>
<dbReference type="EMBL" id="CADEAL010004018">
    <property type="protein sequence ID" value="CAB1449532.1"/>
    <property type="molecule type" value="Genomic_DNA"/>
</dbReference>
<proteinExistence type="predicted"/>
<accession>A0A9N7VHK2</accession>
<gene>
    <name evidence="1" type="ORF">PLEPLA_LOCUS37215</name>
</gene>
<evidence type="ECO:0000313" key="2">
    <source>
        <dbReference type="Proteomes" id="UP001153269"/>
    </source>
</evidence>
<organism evidence="1 2">
    <name type="scientific">Pleuronectes platessa</name>
    <name type="common">European plaice</name>
    <dbReference type="NCBI Taxonomy" id="8262"/>
    <lineage>
        <taxon>Eukaryota</taxon>
        <taxon>Metazoa</taxon>
        <taxon>Chordata</taxon>
        <taxon>Craniata</taxon>
        <taxon>Vertebrata</taxon>
        <taxon>Euteleostomi</taxon>
        <taxon>Actinopterygii</taxon>
        <taxon>Neopterygii</taxon>
        <taxon>Teleostei</taxon>
        <taxon>Neoteleostei</taxon>
        <taxon>Acanthomorphata</taxon>
        <taxon>Carangaria</taxon>
        <taxon>Pleuronectiformes</taxon>
        <taxon>Pleuronectoidei</taxon>
        <taxon>Pleuronectidae</taxon>
        <taxon>Pleuronectes</taxon>
    </lineage>
</organism>
<keyword evidence="2" id="KW-1185">Reference proteome</keyword>
<dbReference type="AlphaFoldDB" id="A0A9N7VHK2"/>
<comment type="caution">
    <text evidence="1">The sequence shown here is derived from an EMBL/GenBank/DDBJ whole genome shotgun (WGS) entry which is preliminary data.</text>
</comment>
<protein>
    <submittedName>
        <fullName evidence="1">Uncharacterized protein</fullName>
    </submittedName>
</protein>